<evidence type="ECO:0000313" key="2">
    <source>
        <dbReference type="EMBL" id="ARM75627.1"/>
    </source>
</evidence>
<dbReference type="OrthoDB" id="10802at2157"/>
<evidence type="ECO:0000259" key="1">
    <source>
        <dbReference type="Pfam" id="PF02541"/>
    </source>
</evidence>
<keyword evidence="3" id="KW-1185">Reference proteome</keyword>
<dbReference type="CDD" id="cd24052">
    <property type="entry name" value="ASKHA_NBD_HpPPX-GppA-like"/>
    <property type="match status" value="1"/>
</dbReference>
<protein>
    <submittedName>
        <fullName evidence="2">Exopolyphosphatase</fullName>
    </submittedName>
</protein>
<dbReference type="Proteomes" id="UP000193404">
    <property type="component" value="Chromosome"/>
</dbReference>
<dbReference type="PANTHER" id="PTHR30005">
    <property type="entry name" value="EXOPOLYPHOSPHATASE"/>
    <property type="match status" value="1"/>
</dbReference>
<dbReference type="PANTHER" id="PTHR30005:SF0">
    <property type="entry name" value="RETROGRADE REGULATION PROTEIN 2"/>
    <property type="match status" value="1"/>
</dbReference>
<accession>A0A1W6JZF9</accession>
<dbReference type="EMBL" id="CP020477">
    <property type="protein sequence ID" value="ARM75627.1"/>
    <property type="molecule type" value="Genomic_DNA"/>
</dbReference>
<evidence type="ECO:0000313" key="3">
    <source>
        <dbReference type="Proteomes" id="UP000193404"/>
    </source>
</evidence>
<dbReference type="InterPro" id="IPR003695">
    <property type="entry name" value="Ppx_GppA_N"/>
</dbReference>
<dbReference type="InterPro" id="IPR050273">
    <property type="entry name" value="GppA/Ppx_hydrolase"/>
</dbReference>
<dbReference type="GeneID" id="41590446"/>
<name>A0A1W6JZF9_9CREN</name>
<dbReference type="KEGG" id="aman:B6F84_05960"/>
<sequence>MYHAVIDAGYNSFRIVIYEVFSNGTFRTIGSLKYFVRIGQGLEEGKFISEDRIEEAEIALKNFKKILDSNKKIEDVKIVATSAFRYASNGEEASKRLSKVIGKEIRIVSGEEEGRYSAIGMLNTLPISSGILFELGGGSLEIIEVNSGNISKVYQLPLGALKLSKSSEKEIRKKVDDNLSTTNLKNTKILVGSGGNVRALAKLDEKLSSFNSRSIHGYFLPSKQINKYATVLQTLDLEDRSSLPGISKDRALTIHSAAIILDELAKYFGVENILVSSFGMREGVLTEGKKLDRNSWLEGIALSHCVDPPHAIMEDILSQIDGKYSFYIASATYLASVFKMAGYLNPYDICYRFTKNAVMPGFTLNEAILIGLLCKSVNSKVKKRYIKAINEDISKKEIYNFGKIIKNAVNKYIAGVRI</sequence>
<dbReference type="SUPFAM" id="SSF53067">
    <property type="entry name" value="Actin-like ATPase domain"/>
    <property type="match status" value="2"/>
</dbReference>
<organism evidence="2 3">
    <name type="scientific">Acidianus manzaensis</name>
    <dbReference type="NCBI Taxonomy" id="282676"/>
    <lineage>
        <taxon>Archaea</taxon>
        <taxon>Thermoproteota</taxon>
        <taxon>Thermoprotei</taxon>
        <taxon>Sulfolobales</taxon>
        <taxon>Sulfolobaceae</taxon>
        <taxon>Acidianus</taxon>
    </lineage>
</organism>
<reference evidence="2 3" key="1">
    <citation type="submission" date="2017-03" db="EMBL/GenBank/DDBJ databases">
        <title>Sulfur activation and transportation mechanism of thermophilic Archaea Acidianus manzaensis YN-25.</title>
        <authorList>
            <person name="Ma Y."/>
            <person name="Yang Y."/>
            <person name="Xia J."/>
        </authorList>
    </citation>
    <scope>NUCLEOTIDE SEQUENCE [LARGE SCALE GENOMIC DNA]</scope>
    <source>
        <strain evidence="2 3">YN-25</strain>
    </source>
</reference>
<dbReference type="STRING" id="282676.B6F84_05960"/>
<feature type="domain" description="Ppx/GppA phosphatase N-terminal" evidence="1">
    <location>
        <begin position="23"/>
        <end position="287"/>
    </location>
</feature>
<dbReference type="AlphaFoldDB" id="A0A1W6JZF9"/>
<dbReference type="GO" id="GO:0006357">
    <property type="term" value="P:regulation of transcription by RNA polymerase II"/>
    <property type="evidence" value="ECO:0007669"/>
    <property type="project" value="TreeGrafter"/>
</dbReference>
<gene>
    <name evidence="2" type="ORF">B6F84_05960</name>
</gene>
<dbReference type="Gene3D" id="3.30.420.150">
    <property type="entry name" value="Exopolyphosphatase. Domain 2"/>
    <property type="match status" value="1"/>
</dbReference>
<dbReference type="Pfam" id="PF02541">
    <property type="entry name" value="Ppx-GppA"/>
    <property type="match status" value="1"/>
</dbReference>
<dbReference type="Gene3D" id="3.30.420.40">
    <property type="match status" value="1"/>
</dbReference>
<proteinExistence type="predicted"/>
<dbReference type="InterPro" id="IPR043129">
    <property type="entry name" value="ATPase_NBD"/>
</dbReference>
<dbReference type="RefSeq" id="WP_148691399.1">
    <property type="nucleotide sequence ID" value="NZ_CP020477.1"/>
</dbReference>